<feature type="transmembrane region" description="Helical" evidence="2">
    <location>
        <begin position="20"/>
        <end position="42"/>
    </location>
</feature>
<name>A0A1I7E5F8_9ENTR</name>
<evidence type="ECO:0000313" key="3">
    <source>
        <dbReference type="EMBL" id="SFU19135.1"/>
    </source>
</evidence>
<dbReference type="RefSeq" id="WP_090126383.1">
    <property type="nucleotide sequence ID" value="NZ_CP045300.1"/>
</dbReference>
<dbReference type="Proteomes" id="UP000199187">
    <property type="component" value="Unassembled WGS sequence"/>
</dbReference>
<accession>A0A1I7E5F8</accession>
<organism evidence="3 4">
    <name type="scientific">Kosakonia arachidis</name>
    <dbReference type="NCBI Taxonomy" id="551989"/>
    <lineage>
        <taxon>Bacteria</taxon>
        <taxon>Pseudomonadati</taxon>
        <taxon>Pseudomonadota</taxon>
        <taxon>Gammaproteobacteria</taxon>
        <taxon>Enterobacterales</taxon>
        <taxon>Enterobacteriaceae</taxon>
        <taxon>Kosakonia</taxon>
    </lineage>
</organism>
<keyword evidence="2" id="KW-1133">Transmembrane helix</keyword>
<proteinExistence type="predicted"/>
<dbReference type="EMBL" id="FPAU01000010">
    <property type="protein sequence ID" value="SFU19135.1"/>
    <property type="molecule type" value="Genomic_DNA"/>
</dbReference>
<feature type="coiled-coil region" evidence="1">
    <location>
        <begin position="95"/>
        <end position="129"/>
    </location>
</feature>
<keyword evidence="4" id="KW-1185">Reference proteome</keyword>
<dbReference type="AlphaFoldDB" id="A0A1I7E5F8"/>
<sequence length="353" mass="40181">MSEFLSALVFSARRIVTKKILILVAVVSGLFSLLSFFSYTFLEYFSFLFNLNKNAAPLVLLFISVVVFSFLYLQSGAKEEPERKVANTLALDKFLKELSSQREWTEAQVTSLKNKIESFESEKGLSEEEKKVVISNAVAQISEDSIKTIFRDEAIELKDSIKEKLGFDRLTDASKNIVIRLSREITDLRLRSNINLLIGMSITAGGLYLLWSTVSMVDASQLLKQLASEGNEANAKFIKNLILPIIPRIFLVIFIEIFSYFFLRLYRNGLAEIKYFQNELTNIESKLAAVEFSYITNNQEGLKVSIEALSKTERNFVLEKGQTTVELERAKSDSELTRNFVKIIPRILGKDKR</sequence>
<keyword evidence="1" id="KW-0175">Coiled coil</keyword>
<keyword evidence="2" id="KW-0812">Transmembrane</keyword>
<feature type="transmembrane region" description="Helical" evidence="2">
    <location>
        <begin position="193"/>
        <end position="211"/>
    </location>
</feature>
<evidence type="ECO:0000256" key="2">
    <source>
        <dbReference type="SAM" id="Phobius"/>
    </source>
</evidence>
<evidence type="ECO:0000313" key="4">
    <source>
        <dbReference type="Proteomes" id="UP000199187"/>
    </source>
</evidence>
<feature type="transmembrane region" description="Helical" evidence="2">
    <location>
        <begin position="54"/>
        <end position="73"/>
    </location>
</feature>
<dbReference type="OrthoDB" id="799595at2"/>
<evidence type="ECO:0000256" key="1">
    <source>
        <dbReference type="SAM" id="Coils"/>
    </source>
</evidence>
<feature type="transmembrane region" description="Helical" evidence="2">
    <location>
        <begin position="241"/>
        <end position="263"/>
    </location>
</feature>
<protein>
    <submittedName>
        <fullName evidence="3">Uncharacterized protein</fullName>
    </submittedName>
</protein>
<keyword evidence="2" id="KW-0472">Membrane</keyword>
<reference evidence="4" key="1">
    <citation type="submission" date="2016-10" db="EMBL/GenBank/DDBJ databases">
        <authorList>
            <person name="Varghese N."/>
            <person name="Submissions S."/>
        </authorList>
    </citation>
    <scope>NUCLEOTIDE SEQUENCE [LARGE SCALE GENOMIC DNA]</scope>
    <source>
        <strain evidence="4">Ah-143</strain>
    </source>
</reference>
<gene>
    <name evidence="3" type="ORF">SAMN05192562_11043</name>
</gene>